<gene>
    <name evidence="2" type="ORF">HNR12_003043</name>
</gene>
<keyword evidence="3" id="KW-1185">Reference proteome</keyword>
<evidence type="ECO:0008006" key="4">
    <source>
        <dbReference type="Google" id="ProtNLM"/>
    </source>
</evidence>
<dbReference type="Proteomes" id="UP000575985">
    <property type="component" value="Unassembled WGS sequence"/>
</dbReference>
<accession>A0A853BQ30</accession>
<sequence length="117" mass="11999">MRARTRITTLIGAALAAAALSAPAGAETAAPGATGASSGTLETYALPGLGYDSLTLNDGCHTFDGPRMVSFIDSEPIAVYAFYTGPDCTGSTLGSGRDDTQWIPPLQGARSVRVDFE</sequence>
<proteinExistence type="predicted"/>
<name>A0A853BQ30_9ACTN</name>
<feature type="chain" id="PRO_5039028371" description="Beta/gamma crystallin 'Greek key' domain-containing protein" evidence="1">
    <location>
        <begin position="27"/>
        <end position="117"/>
    </location>
</feature>
<organism evidence="2 3">
    <name type="scientific">Streptomonospora nanhaiensis</name>
    <dbReference type="NCBI Taxonomy" id="1323731"/>
    <lineage>
        <taxon>Bacteria</taxon>
        <taxon>Bacillati</taxon>
        <taxon>Actinomycetota</taxon>
        <taxon>Actinomycetes</taxon>
        <taxon>Streptosporangiales</taxon>
        <taxon>Nocardiopsidaceae</taxon>
        <taxon>Streptomonospora</taxon>
    </lineage>
</organism>
<reference evidence="2 3" key="1">
    <citation type="submission" date="2020-07" db="EMBL/GenBank/DDBJ databases">
        <title>Sequencing the genomes of 1000 actinobacteria strains.</title>
        <authorList>
            <person name="Klenk H.-P."/>
        </authorList>
    </citation>
    <scope>NUCLEOTIDE SEQUENCE [LARGE SCALE GENOMIC DNA]</scope>
    <source>
        <strain evidence="2 3">DSM 45927</strain>
    </source>
</reference>
<dbReference type="EMBL" id="JACCFO010000001">
    <property type="protein sequence ID" value="NYI96766.1"/>
    <property type="molecule type" value="Genomic_DNA"/>
</dbReference>
<protein>
    <recommendedName>
        <fullName evidence="4">Beta/gamma crystallin 'Greek key' domain-containing protein</fullName>
    </recommendedName>
</protein>
<dbReference type="AlphaFoldDB" id="A0A853BQ30"/>
<evidence type="ECO:0000313" key="3">
    <source>
        <dbReference type="Proteomes" id="UP000575985"/>
    </source>
</evidence>
<feature type="signal peptide" evidence="1">
    <location>
        <begin position="1"/>
        <end position="26"/>
    </location>
</feature>
<keyword evidence="1" id="KW-0732">Signal</keyword>
<evidence type="ECO:0000313" key="2">
    <source>
        <dbReference type="EMBL" id="NYI96766.1"/>
    </source>
</evidence>
<comment type="caution">
    <text evidence="2">The sequence shown here is derived from an EMBL/GenBank/DDBJ whole genome shotgun (WGS) entry which is preliminary data.</text>
</comment>
<evidence type="ECO:0000256" key="1">
    <source>
        <dbReference type="SAM" id="SignalP"/>
    </source>
</evidence>
<dbReference type="RefSeq" id="WP_179768082.1">
    <property type="nucleotide sequence ID" value="NZ_JACCFO010000001.1"/>
</dbReference>